<dbReference type="Pfam" id="PF08240">
    <property type="entry name" value="ADH_N"/>
    <property type="match status" value="1"/>
</dbReference>
<evidence type="ECO:0000259" key="2">
    <source>
        <dbReference type="Pfam" id="PF08240"/>
    </source>
</evidence>
<dbReference type="GO" id="GO:0000166">
    <property type="term" value="F:nucleotide binding"/>
    <property type="evidence" value="ECO:0007669"/>
    <property type="project" value="InterPro"/>
</dbReference>
<dbReference type="InterPro" id="IPR036291">
    <property type="entry name" value="NAD(P)-bd_dom_sf"/>
</dbReference>
<dbReference type="InterPro" id="IPR055170">
    <property type="entry name" value="GFO_IDH_MocA-like_dom"/>
</dbReference>
<organism evidence="4">
    <name type="scientific">Candidatus Actinomarina minuta</name>
    <dbReference type="NCBI Taxonomy" id="1389454"/>
    <lineage>
        <taxon>Bacteria</taxon>
        <taxon>Bacillati</taxon>
        <taxon>Actinomycetota</taxon>
        <taxon>Actinomycetes</taxon>
        <taxon>Candidatus Actinomarinidae</taxon>
        <taxon>Candidatus Actinomarinales</taxon>
        <taxon>Candidatus Actinomarineae</taxon>
        <taxon>Candidatus Actinomarinaceae</taxon>
        <taxon>Candidatus Actinomarina</taxon>
    </lineage>
</organism>
<accession>S5DQN7</accession>
<sequence length="697" mass="77643">MKQLVVEKNNPEPILWETPVPKPGPGEVLIKNHYSVVSTGTETATIESANKSVAKKIQNSSNIEKGLELLEKEGVRAVWNAVFPKNILPIQLGYSACGKVVEIGEGVKNFHVGDMVVSNGNHAEYVVVNQNLCSRIPSETNDKEAAYTVLGSIALHGLRLSETSLGSRIVVVGLGIVGQLVCRLGEAQGSDVFGIDPNEMRRGDNKNYFASINDLPVDEVDSVIITAASDSNEPIEAATKIARNKAKIVVVGDIQLNISRNEFYYKELELVVSKSYGPGRYDKQYEVLGNDYPIEYVRWTENRNFEAFLKLLSQDQISIQDLITKEVEFTESPDIYTSFNSEEKPLSVLLRYDIKTQPKIQFEKNELIPENNKKIKIGLIGAGNFASTTIIPILKDLKKSCQILGVASSGGLSSEALAKNFKIKNKYQTEDEIFESDEIDAVFVLTQHFNHADLVIKSINSGKAVYVEKPLALKVDDITRIEEAMYNAEDPKIFLGFNRRFSNASQFIKEKLNGAPANALNFRFSVPKLERDHWTNIKEIGGGRIVGEAIHAIDLGTYFFDSLPQNISSHSPIDKELDEAHDNQVFININYANGAHAAVQYFSDTNNNLSKERLEIHGSDNSFIVEDFQLMRYLIGSDDKSKVFSDGKGHKQAIETFLHYVRNEVPNPFTWLEIKSVSLAGIYAQNYLNSGSQKSIF</sequence>
<dbReference type="Gene3D" id="3.40.50.720">
    <property type="entry name" value="NAD(P)-binding Rossmann-like Domain"/>
    <property type="match status" value="2"/>
</dbReference>
<feature type="domain" description="GFO/IDH/MocA-like oxidoreductase" evidence="3">
    <location>
        <begin position="520"/>
        <end position="623"/>
    </location>
</feature>
<evidence type="ECO:0000259" key="1">
    <source>
        <dbReference type="Pfam" id="PF01408"/>
    </source>
</evidence>
<dbReference type="Gene3D" id="3.30.360.10">
    <property type="entry name" value="Dihydrodipicolinate Reductase, domain 2"/>
    <property type="match status" value="1"/>
</dbReference>
<dbReference type="AlphaFoldDB" id="S5DQN7"/>
<dbReference type="InterPro" id="IPR051450">
    <property type="entry name" value="Gfo/Idh/MocA_Oxidoreductases"/>
</dbReference>
<dbReference type="SUPFAM" id="SSF51735">
    <property type="entry name" value="NAD(P)-binding Rossmann-fold domains"/>
    <property type="match status" value="2"/>
</dbReference>
<dbReference type="InterPro" id="IPR000683">
    <property type="entry name" value="Gfo/Idh/MocA-like_OxRdtase_N"/>
</dbReference>
<reference evidence="4" key="1">
    <citation type="journal article" date="2013" name="Sci. Rep.">
        <title>Metagenomics uncovers a new group of low GC and ultra-small marine Actinobacteria.</title>
        <authorList>
            <person name="Ghai R."/>
            <person name="Mizuno C.M."/>
            <person name="Picazo A."/>
            <person name="Camacho A."/>
            <person name="Rodriguez-Valera F."/>
        </authorList>
    </citation>
    <scope>NUCLEOTIDE SEQUENCE</scope>
</reference>
<feature type="domain" description="Alcohol dehydrogenase-like N-terminal" evidence="2">
    <location>
        <begin position="84"/>
        <end position="137"/>
    </location>
</feature>
<name>S5DQN7_9ACTN</name>
<dbReference type="SUPFAM" id="SSF55347">
    <property type="entry name" value="Glyceraldehyde-3-phosphate dehydrogenase-like, C-terminal domain"/>
    <property type="match status" value="1"/>
</dbReference>
<dbReference type="InterPro" id="IPR011032">
    <property type="entry name" value="GroES-like_sf"/>
</dbReference>
<dbReference type="InterPro" id="IPR013154">
    <property type="entry name" value="ADH-like_N"/>
</dbReference>
<protein>
    <submittedName>
        <fullName evidence="4">MedDCM-OCT-S44-C50-cds8</fullName>
    </submittedName>
</protein>
<dbReference type="PANTHER" id="PTHR43377">
    <property type="entry name" value="BILIVERDIN REDUCTASE A"/>
    <property type="match status" value="1"/>
</dbReference>
<feature type="domain" description="Gfo/Idh/MocA-like oxidoreductase N-terminal" evidence="1">
    <location>
        <begin position="375"/>
        <end position="485"/>
    </location>
</feature>
<evidence type="ECO:0000259" key="3">
    <source>
        <dbReference type="Pfam" id="PF22725"/>
    </source>
</evidence>
<dbReference type="CDD" id="cd08255">
    <property type="entry name" value="2-desacetyl-2-hydroxyethyl_bacteriochlorophyllide_like"/>
    <property type="match status" value="1"/>
</dbReference>
<dbReference type="Gene3D" id="3.90.180.10">
    <property type="entry name" value="Medium-chain alcohol dehydrogenases, catalytic domain"/>
    <property type="match status" value="2"/>
</dbReference>
<dbReference type="PANTHER" id="PTHR43377:SF1">
    <property type="entry name" value="BILIVERDIN REDUCTASE A"/>
    <property type="match status" value="1"/>
</dbReference>
<dbReference type="Pfam" id="PF01408">
    <property type="entry name" value="GFO_IDH_MocA"/>
    <property type="match status" value="1"/>
</dbReference>
<dbReference type="EMBL" id="KC811147">
    <property type="protein sequence ID" value="AGQ19948.1"/>
    <property type="molecule type" value="Genomic_DNA"/>
</dbReference>
<dbReference type="SUPFAM" id="SSF50129">
    <property type="entry name" value="GroES-like"/>
    <property type="match status" value="1"/>
</dbReference>
<evidence type="ECO:0000313" key="4">
    <source>
        <dbReference type="EMBL" id="AGQ19948.1"/>
    </source>
</evidence>
<proteinExistence type="predicted"/>
<dbReference type="Pfam" id="PF22725">
    <property type="entry name" value="GFO_IDH_MocA_C3"/>
    <property type="match status" value="1"/>
</dbReference>